<dbReference type="VEuPathDB" id="FungiDB:SPPG_01103"/>
<organism evidence="2 3">
    <name type="scientific">Spizellomyces punctatus (strain DAOM BR117)</name>
    <dbReference type="NCBI Taxonomy" id="645134"/>
    <lineage>
        <taxon>Eukaryota</taxon>
        <taxon>Fungi</taxon>
        <taxon>Fungi incertae sedis</taxon>
        <taxon>Chytridiomycota</taxon>
        <taxon>Chytridiomycota incertae sedis</taxon>
        <taxon>Chytridiomycetes</taxon>
        <taxon>Spizellomycetales</taxon>
        <taxon>Spizellomycetaceae</taxon>
        <taxon>Spizellomyces</taxon>
    </lineage>
</organism>
<evidence type="ECO:0000313" key="3">
    <source>
        <dbReference type="Proteomes" id="UP000053201"/>
    </source>
</evidence>
<dbReference type="OrthoDB" id="2097941at2759"/>
<dbReference type="PANTHER" id="PTHR43327:SF10">
    <property type="entry name" value="STOMATIN-LIKE PROTEIN 2, MITOCHONDRIAL"/>
    <property type="match status" value="1"/>
</dbReference>
<evidence type="ECO:0000259" key="1">
    <source>
        <dbReference type="SMART" id="SM00244"/>
    </source>
</evidence>
<evidence type="ECO:0000313" key="2">
    <source>
        <dbReference type="EMBL" id="KND03627.1"/>
    </source>
</evidence>
<dbReference type="InterPro" id="IPR001107">
    <property type="entry name" value="Band_7"/>
</dbReference>
<dbReference type="Proteomes" id="UP000053201">
    <property type="component" value="Unassembled WGS sequence"/>
</dbReference>
<protein>
    <recommendedName>
        <fullName evidence="1">Band 7 domain-containing protein</fullName>
    </recommendedName>
</protein>
<dbReference type="InParanoid" id="A0A0L0HRC5"/>
<dbReference type="Gene3D" id="3.30.479.30">
    <property type="entry name" value="Band 7 domain"/>
    <property type="match status" value="1"/>
</dbReference>
<keyword evidence="3" id="KW-1185">Reference proteome</keyword>
<feature type="domain" description="Band 7" evidence="1">
    <location>
        <begin position="84"/>
        <end position="249"/>
    </location>
</feature>
<accession>A0A0L0HRC5</accession>
<dbReference type="PANTHER" id="PTHR43327">
    <property type="entry name" value="STOMATIN-LIKE PROTEIN 2, MITOCHONDRIAL"/>
    <property type="match status" value="1"/>
</dbReference>
<dbReference type="EMBL" id="KQ257451">
    <property type="protein sequence ID" value="KND03627.1"/>
    <property type="molecule type" value="Genomic_DNA"/>
</dbReference>
<dbReference type="AlphaFoldDB" id="A0A0L0HRC5"/>
<dbReference type="RefSeq" id="XP_016611666.1">
    <property type="nucleotide sequence ID" value="XM_016749421.1"/>
</dbReference>
<reference evidence="2 3" key="1">
    <citation type="submission" date="2009-08" db="EMBL/GenBank/DDBJ databases">
        <title>The Genome Sequence of Spizellomyces punctatus strain DAOM BR117.</title>
        <authorList>
            <consortium name="The Broad Institute Genome Sequencing Platform"/>
            <person name="Russ C."/>
            <person name="Cuomo C."/>
            <person name="Shea T."/>
            <person name="Young S.K."/>
            <person name="Zeng Q."/>
            <person name="Koehrsen M."/>
            <person name="Haas B."/>
            <person name="Borodovsky M."/>
            <person name="Guigo R."/>
            <person name="Alvarado L."/>
            <person name="Berlin A."/>
            <person name="Bochicchio J."/>
            <person name="Borenstein D."/>
            <person name="Chapman S."/>
            <person name="Chen Z."/>
            <person name="Engels R."/>
            <person name="Freedman E."/>
            <person name="Gellesch M."/>
            <person name="Goldberg J."/>
            <person name="Griggs A."/>
            <person name="Gujja S."/>
            <person name="Heiman D."/>
            <person name="Hepburn T."/>
            <person name="Howarth C."/>
            <person name="Jen D."/>
            <person name="Larson L."/>
            <person name="Lewis B."/>
            <person name="Mehta T."/>
            <person name="Park D."/>
            <person name="Pearson M."/>
            <person name="Roberts A."/>
            <person name="Saif S."/>
            <person name="Shenoy N."/>
            <person name="Sisk P."/>
            <person name="Stolte C."/>
            <person name="Sykes S."/>
            <person name="Thomson T."/>
            <person name="Walk T."/>
            <person name="White J."/>
            <person name="Yandava C."/>
            <person name="Burger G."/>
            <person name="Gray M.W."/>
            <person name="Holland P.W.H."/>
            <person name="King N."/>
            <person name="Lang F.B.F."/>
            <person name="Roger A.J."/>
            <person name="Ruiz-Trillo I."/>
            <person name="Lander E."/>
            <person name="Nusbaum C."/>
        </authorList>
    </citation>
    <scope>NUCLEOTIDE SEQUENCE [LARGE SCALE GENOMIC DNA]</scope>
    <source>
        <strain evidence="2 3">DAOM BR117</strain>
    </source>
</reference>
<gene>
    <name evidence="2" type="ORF">SPPG_01103</name>
</gene>
<proteinExistence type="predicted"/>
<dbReference type="Pfam" id="PF01145">
    <property type="entry name" value="Band_7"/>
    <property type="match status" value="1"/>
</dbReference>
<dbReference type="eggNOG" id="KOG2620">
    <property type="taxonomic scope" value="Eukaryota"/>
</dbReference>
<dbReference type="SUPFAM" id="SSF117892">
    <property type="entry name" value="Band 7/SPFH domain"/>
    <property type="match status" value="1"/>
</dbReference>
<dbReference type="InterPro" id="IPR036013">
    <property type="entry name" value="Band_7/SPFH_dom_sf"/>
</dbReference>
<dbReference type="OMA" id="PPGEQWI"/>
<dbReference type="STRING" id="645134.A0A0L0HRC5"/>
<dbReference type="SMART" id="SM00244">
    <property type="entry name" value="PHB"/>
    <property type="match status" value="1"/>
</dbReference>
<name>A0A0L0HRC5_SPIPD</name>
<dbReference type="InterPro" id="IPR050710">
    <property type="entry name" value="Band7/mec-2_domain"/>
</dbReference>
<dbReference type="GeneID" id="27684789"/>
<sequence length="330" mass="35890">MASKLAMLSVRAGARRSVVAVKPTRTVTPIANGHSLVVPYAHLAITDFQNGVPAEQVRELDPREKRWDFWTTSDAFSEVKPKFGGVSWVPNGEIWVMERSGQPSKVLQAGTHFLIPGIDKIKAVKAAHPVVMGVVSPSNVTKDGKKVDAYAVVYIKVTDPVASAFYVDAETNHPDSERAAAKTVRKILQREVANFGVTADGEISSADKTALAQKITAALKAKEAEFGLEVINVEIRGAFPTEANVPDKLRALDPPLRPVDAAGHGLSADYWSEVLSPPFFEKRTFGSNKEIRTPATVSLEWAIPSPPDYHHFNEVPKMTVPPSKEVAKSH</sequence>